<dbReference type="EMBL" id="JACAZI010000028">
    <property type="protein sequence ID" value="KAF7333879.1"/>
    <property type="molecule type" value="Genomic_DNA"/>
</dbReference>
<evidence type="ECO:0000313" key="2">
    <source>
        <dbReference type="Proteomes" id="UP000620124"/>
    </source>
</evidence>
<name>A0A8H7CDS5_9AGAR</name>
<proteinExistence type="predicted"/>
<sequence>MDVIDDVLESRGERELQPAVLSAVALGRATLKRYYVKTELSDIYSLAVALHPSSKLDSTSIETAQQRINLNQMRLQRKLLQA</sequence>
<keyword evidence="2" id="KW-1185">Reference proteome</keyword>
<accession>A0A8H7CDS5</accession>
<gene>
    <name evidence="1" type="ORF">MVEN_02345000</name>
</gene>
<dbReference type="Proteomes" id="UP000620124">
    <property type="component" value="Unassembled WGS sequence"/>
</dbReference>
<comment type="caution">
    <text evidence="1">The sequence shown here is derived from an EMBL/GenBank/DDBJ whole genome shotgun (WGS) entry which is preliminary data.</text>
</comment>
<reference evidence="1" key="1">
    <citation type="submission" date="2020-05" db="EMBL/GenBank/DDBJ databases">
        <title>Mycena genomes resolve the evolution of fungal bioluminescence.</title>
        <authorList>
            <person name="Tsai I.J."/>
        </authorList>
    </citation>
    <scope>NUCLEOTIDE SEQUENCE</scope>
    <source>
        <strain evidence="1">CCC161011</strain>
    </source>
</reference>
<dbReference type="AlphaFoldDB" id="A0A8H7CDS5"/>
<evidence type="ECO:0000313" key="1">
    <source>
        <dbReference type="EMBL" id="KAF7333879.1"/>
    </source>
</evidence>
<organism evidence="1 2">
    <name type="scientific">Mycena venus</name>
    <dbReference type="NCBI Taxonomy" id="2733690"/>
    <lineage>
        <taxon>Eukaryota</taxon>
        <taxon>Fungi</taxon>
        <taxon>Dikarya</taxon>
        <taxon>Basidiomycota</taxon>
        <taxon>Agaricomycotina</taxon>
        <taxon>Agaricomycetes</taxon>
        <taxon>Agaricomycetidae</taxon>
        <taxon>Agaricales</taxon>
        <taxon>Marasmiineae</taxon>
        <taxon>Mycenaceae</taxon>
        <taxon>Mycena</taxon>
    </lineage>
</organism>
<protein>
    <submittedName>
        <fullName evidence="1">Putative AC9 transposase</fullName>
    </submittedName>
</protein>
<dbReference type="OrthoDB" id="3359487at2759"/>